<reference evidence="2" key="2">
    <citation type="journal article" date="2014" name="Int. J. Syst. Evol. Microbiol.">
        <title>Complete genome sequence of Corynebacterium casei LMG S-19264T (=DSM 44701T), isolated from a smear-ripened cheese.</title>
        <authorList>
            <consortium name="US DOE Joint Genome Institute (JGI-PGF)"/>
            <person name="Walter F."/>
            <person name="Albersmeier A."/>
            <person name="Kalinowski J."/>
            <person name="Ruckert C."/>
        </authorList>
    </citation>
    <scope>NUCLEOTIDE SEQUENCE</scope>
    <source>
        <strain evidence="2">CGMCC 1.8885</strain>
    </source>
</reference>
<dbReference type="EMBL" id="BMLZ01000008">
    <property type="protein sequence ID" value="GGP29235.1"/>
    <property type="molecule type" value="Genomic_DNA"/>
</dbReference>
<dbReference type="GO" id="GO:0016042">
    <property type="term" value="P:lipid catabolic process"/>
    <property type="evidence" value="ECO:0007669"/>
    <property type="project" value="InterPro"/>
</dbReference>
<reference evidence="3" key="1">
    <citation type="journal article" date="2014" name="Int. J. Syst. Evol. Microbiol.">
        <title>Complete genome of a new Firmicutes species belonging to the dominant human colonic microbiota ('Ruminococcus bicirculans') reveals two chromosomes and a selective capacity to utilize plant glucans.</title>
        <authorList>
            <consortium name="NISC Comparative Sequencing Program"/>
            <person name="Wegmann U."/>
            <person name="Louis P."/>
            <person name="Goesmann A."/>
            <person name="Henrissat B."/>
            <person name="Duncan S.H."/>
            <person name="Flint H.J."/>
        </authorList>
    </citation>
    <scope>NUCLEOTIDE SEQUENCE</scope>
    <source>
        <strain evidence="3">CGMCC 1.8884</strain>
    </source>
</reference>
<organism evidence="2 5">
    <name type="scientific">Deinococcus wulumuqiensis</name>
    <dbReference type="NCBI Taxonomy" id="980427"/>
    <lineage>
        <taxon>Bacteria</taxon>
        <taxon>Thermotogati</taxon>
        <taxon>Deinococcota</taxon>
        <taxon>Deinococci</taxon>
        <taxon>Deinococcales</taxon>
        <taxon>Deinococcaceae</taxon>
        <taxon>Deinococcus</taxon>
    </lineage>
</organism>
<gene>
    <name evidence="3" type="ORF">GCM10008021_08860</name>
    <name evidence="2" type="ORF">GCM10010914_08330</name>
</gene>
<reference evidence="4" key="3">
    <citation type="journal article" date="2019" name="Int. J. Syst. Evol. Microbiol.">
        <title>The Global Catalogue of Microorganisms (GCM) 10K type strain sequencing project: providing services to taxonomists for standard genome sequencing and annotation.</title>
        <authorList>
            <consortium name="The Broad Institute Genomics Platform"/>
            <consortium name="The Broad Institute Genome Sequencing Center for Infectious Disease"/>
            <person name="Wu L."/>
            <person name="Ma J."/>
        </authorList>
    </citation>
    <scope>NUCLEOTIDE SEQUENCE [LARGE SCALE GENOMIC DNA]</scope>
    <source>
        <strain evidence="4">CGMCC 1.8884</strain>
    </source>
</reference>
<evidence type="ECO:0000256" key="1">
    <source>
        <dbReference type="SAM" id="SignalP"/>
    </source>
</evidence>
<name>A0AAV4K3Q5_9DEIO</name>
<reference evidence="2" key="4">
    <citation type="submission" date="2023-08" db="EMBL/GenBank/DDBJ databases">
        <authorList>
            <person name="Sun Q."/>
            <person name="Zhou Y."/>
        </authorList>
    </citation>
    <scope>NUCLEOTIDE SEQUENCE</scope>
    <source>
        <strain evidence="3">CGMCC 1.8884</strain>
        <strain evidence="2">CGMCC 1.8885</strain>
    </source>
</reference>
<dbReference type="Proteomes" id="UP000630135">
    <property type="component" value="Unassembled WGS sequence"/>
</dbReference>
<evidence type="ECO:0000313" key="5">
    <source>
        <dbReference type="Proteomes" id="UP000652720"/>
    </source>
</evidence>
<dbReference type="AlphaFoldDB" id="A0AAV4K3Q5"/>
<comment type="caution">
    <text evidence="2">The sequence shown here is derived from an EMBL/GenBank/DDBJ whole genome shotgun (WGS) entry which is preliminary data.</text>
</comment>
<dbReference type="GO" id="GO:0016298">
    <property type="term" value="F:lipase activity"/>
    <property type="evidence" value="ECO:0007669"/>
    <property type="project" value="TreeGrafter"/>
</dbReference>
<protein>
    <submittedName>
        <fullName evidence="2">Lipase</fullName>
    </submittedName>
</protein>
<feature type="chain" id="PRO_5044011178" evidence="1">
    <location>
        <begin position="20"/>
        <end position="236"/>
    </location>
</feature>
<sequence>MLTSLKRFMLLPLSAALLAGCGSLTSAPLAPADLAAQGVKAPARHPVLFVHGFNSDGSVWGPMMNRFRQNGWSDALLWTWSYDTAQSNAVTAELIRQKVDAILAQTKATKVDIVTHSMGGLSSRYYLKNLGGDARVDAWVSLGGPNHGTDFALACLTTSCTEMRQGSTFLAALNSVDETPGAVRYGTWWSPCDGIINPDSSVALSGATNTKAACLTHSALHDDATVYGQVRDFIHR</sequence>
<dbReference type="Gene3D" id="3.40.50.1820">
    <property type="entry name" value="alpha/beta hydrolase"/>
    <property type="match status" value="1"/>
</dbReference>
<feature type="signal peptide" evidence="1">
    <location>
        <begin position="1"/>
        <end position="19"/>
    </location>
</feature>
<proteinExistence type="predicted"/>
<dbReference type="EMBL" id="BMMA01000005">
    <property type="protein sequence ID" value="GGI76434.1"/>
    <property type="molecule type" value="Genomic_DNA"/>
</dbReference>
<dbReference type="PANTHER" id="PTHR32015:SF1">
    <property type="entry name" value="LIPASE"/>
    <property type="match status" value="1"/>
</dbReference>
<dbReference type="SUPFAM" id="SSF53474">
    <property type="entry name" value="alpha/beta-Hydrolases"/>
    <property type="match status" value="1"/>
</dbReference>
<evidence type="ECO:0000313" key="3">
    <source>
        <dbReference type="EMBL" id="GGP29235.1"/>
    </source>
</evidence>
<dbReference type="Proteomes" id="UP000652720">
    <property type="component" value="Unassembled WGS sequence"/>
</dbReference>
<accession>A0AAV4K3Q5</accession>
<dbReference type="Pfam" id="PF01674">
    <property type="entry name" value="Lipase_2"/>
    <property type="match status" value="1"/>
</dbReference>
<dbReference type="GeneID" id="59163746"/>
<evidence type="ECO:0000313" key="4">
    <source>
        <dbReference type="Proteomes" id="UP000630135"/>
    </source>
</evidence>
<dbReference type="InterPro" id="IPR029058">
    <property type="entry name" value="AB_hydrolase_fold"/>
</dbReference>
<keyword evidence="4" id="KW-1185">Reference proteome</keyword>
<dbReference type="InterPro" id="IPR002918">
    <property type="entry name" value="Lipase_EstA/Esterase_EstB"/>
</dbReference>
<dbReference type="PROSITE" id="PS51257">
    <property type="entry name" value="PROKAR_LIPOPROTEIN"/>
    <property type="match status" value="1"/>
</dbReference>
<evidence type="ECO:0000313" key="2">
    <source>
        <dbReference type="EMBL" id="GGI76434.1"/>
    </source>
</evidence>
<dbReference type="PANTHER" id="PTHR32015">
    <property type="entry name" value="FASTING INDUCED LIPASE"/>
    <property type="match status" value="1"/>
</dbReference>
<dbReference type="RefSeq" id="WP_017871038.1">
    <property type="nucleotide sequence ID" value="NZ_BMLZ01000008.1"/>
</dbReference>
<keyword evidence="1" id="KW-0732">Signal</keyword>